<dbReference type="EMBL" id="CM026427">
    <property type="protein sequence ID" value="KAG0570997.1"/>
    <property type="molecule type" value="Genomic_DNA"/>
</dbReference>
<evidence type="ECO:0000313" key="3">
    <source>
        <dbReference type="Proteomes" id="UP000822688"/>
    </source>
</evidence>
<evidence type="ECO:0008006" key="4">
    <source>
        <dbReference type="Google" id="ProtNLM"/>
    </source>
</evidence>
<organism evidence="2 3">
    <name type="scientific">Ceratodon purpureus</name>
    <name type="common">Fire moss</name>
    <name type="synonym">Dicranum purpureum</name>
    <dbReference type="NCBI Taxonomy" id="3225"/>
    <lineage>
        <taxon>Eukaryota</taxon>
        <taxon>Viridiplantae</taxon>
        <taxon>Streptophyta</taxon>
        <taxon>Embryophyta</taxon>
        <taxon>Bryophyta</taxon>
        <taxon>Bryophytina</taxon>
        <taxon>Bryopsida</taxon>
        <taxon>Dicranidae</taxon>
        <taxon>Pseudoditrichales</taxon>
        <taxon>Ditrichaceae</taxon>
        <taxon>Ceratodon</taxon>
    </lineage>
</organism>
<proteinExistence type="predicted"/>
<keyword evidence="1" id="KW-0732">Signal</keyword>
<reference evidence="2 3" key="1">
    <citation type="submission" date="2020-06" db="EMBL/GenBank/DDBJ databases">
        <title>WGS assembly of Ceratodon purpureus strain R40.</title>
        <authorList>
            <person name="Carey S.B."/>
            <person name="Jenkins J."/>
            <person name="Shu S."/>
            <person name="Lovell J.T."/>
            <person name="Sreedasyam A."/>
            <person name="Maumus F."/>
            <person name="Tiley G.P."/>
            <person name="Fernandez-Pozo N."/>
            <person name="Barry K."/>
            <person name="Chen C."/>
            <person name="Wang M."/>
            <person name="Lipzen A."/>
            <person name="Daum C."/>
            <person name="Saski C.A."/>
            <person name="Payton A.C."/>
            <person name="Mcbreen J.C."/>
            <person name="Conrad R.E."/>
            <person name="Kollar L.M."/>
            <person name="Olsson S."/>
            <person name="Huttunen S."/>
            <person name="Landis J.B."/>
            <person name="Wickett N.J."/>
            <person name="Johnson M.G."/>
            <person name="Rensing S.A."/>
            <person name="Grimwood J."/>
            <person name="Schmutz J."/>
            <person name="Mcdaniel S.F."/>
        </authorList>
    </citation>
    <scope>NUCLEOTIDE SEQUENCE [LARGE SCALE GENOMIC DNA]</scope>
    <source>
        <strain evidence="2 3">R40</strain>
    </source>
</reference>
<evidence type="ECO:0000256" key="1">
    <source>
        <dbReference type="SAM" id="SignalP"/>
    </source>
</evidence>
<protein>
    <recommendedName>
        <fullName evidence="4">Secreted protein</fullName>
    </recommendedName>
</protein>
<comment type="caution">
    <text evidence="2">The sequence shown here is derived from an EMBL/GenBank/DDBJ whole genome shotgun (WGS) entry which is preliminary data.</text>
</comment>
<evidence type="ECO:0000313" key="2">
    <source>
        <dbReference type="EMBL" id="KAG0570997.1"/>
    </source>
</evidence>
<feature type="signal peptide" evidence="1">
    <location>
        <begin position="1"/>
        <end position="19"/>
    </location>
</feature>
<dbReference type="Proteomes" id="UP000822688">
    <property type="component" value="Chromosome 6"/>
</dbReference>
<keyword evidence="3" id="KW-1185">Reference proteome</keyword>
<accession>A0A8T0HJM7</accession>
<feature type="chain" id="PRO_5035920225" description="Secreted protein" evidence="1">
    <location>
        <begin position="20"/>
        <end position="78"/>
    </location>
</feature>
<sequence length="78" mass="8859">MNILKAEWLICFICDTSLAFDAFAGSGLKAGSNMNVKGRVTTTKTHDVLSTPSNPDQLSMITLLNHLEQQCYYWYYYD</sequence>
<dbReference type="AlphaFoldDB" id="A0A8T0HJM7"/>
<name>A0A8T0HJM7_CERPU</name>
<gene>
    <name evidence="2" type="ORF">KC19_6G203700</name>
</gene>